<dbReference type="RefSeq" id="XP_058336214.1">
    <property type="nucleotide sequence ID" value="XM_058493019.1"/>
</dbReference>
<keyword evidence="1" id="KW-0863">Zinc-finger</keyword>
<dbReference type="InterPro" id="IPR007527">
    <property type="entry name" value="Znf_SWIM"/>
</dbReference>
<protein>
    <recommendedName>
        <fullName evidence="2">SWIM-type domain-containing protein</fullName>
    </recommendedName>
</protein>
<feature type="domain" description="SWIM-type" evidence="2">
    <location>
        <begin position="226"/>
        <end position="263"/>
    </location>
</feature>
<name>A0AAD7URF9_9FUNG</name>
<dbReference type="Proteomes" id="UP001234581">
    <property type="component" value="Unassembled WGS sequence"/>
</dbReference>
<dbReference type="AlphaFoldDB" id="A0AAD7URF9"/>
<dbReference type="GO" id="GO:0008270">
    <property type="term" value="F:zinc ion binding"/>
    <property type="evidence" value="ECO:0007669"/>
    <property type="project" value="UniProtKB-KW"/>
</dbReference>
<keyword evidence="1" id="KW-0862">Zinc</keyword>
<dbReference type="PANTHER" id="PTHR47456">
    <property type="entry name" value="PHD-TYPE DOMAIN-CONTAINING PROTEIN"/>
    <property type="match status" value="1"/>
</dbReference>
<keyword evidence="1" id="KW-0479">Metal-binding</keyword>
<keyword evidence="4" id="KW-1185">Reference proteome</keyword>
<dbReference type="EMBL" id="JARTCD010000325">
    <property type="protein sequence ID" value="KAJ8651299.1"/>
    <property type="molecule type" value="Genomic_DNA"/>
</dbReference>
<evidence type="ECO:0000256" key="1">
    <source>
        <dbReference type="PROSITE-ProRule" id="PRU00325"/>
    </source>
</evidence>
<dbReference type="GeneID" id="83220474"/>
<comment type="caution">
    <text evidence="3">The sequence shown here is derived from an EMBL/GenBank/DDBJ whole genome shotgun (WGS) entry which is preliminary data.</text>
</comment>
<proteinExistence type="predicted"/>
<accession>A0AAD7URF9</accession>
<dbReference type="PANTHER" id="PTHR47456:SF4">
    <property type="entry name" value="SWIM-TYPE DOMAIN-CONTAINING PROTEIN"/>
    <property type="match status" value="1"/>
</dbReference>
<feature type="non-terminal residue" evidence="3">
    <location>
        <position position="1"/>
    </location>
</feature>
<evidence type="ECO:0000259" key="2">
    <source>
        <dbReference type="PROSITE" id="PS50966"/>
    </source>
</evidence>
<gene>
    <name evidence="3" type="ORF">O0I10_013212</name>
</gene>
<evidence type="ECO:0000313" key="4">
    <source>
        <dbReference type="Proteomes" id="UP001234581"/>
    </source>
</evidence>
<dbReference type="PROSITE" id="PS50966">
    <property type="entry name" value="ZF_SWIM"/>
    <property type="match status" value="1"/>
</dbReference>
<organism evidence="3 4">
    <name type="scientific">Lichtheimia ornata</name>
    <dbReference type="NCBI Taxonomy" id="688661"/>
    <lineage>
        <taxon>Eukaryota</taxon>
        <taxon>Fungi</taxon>
        <taxon>Fungi incertae sedis</taxon>
        <taxon>Mucoromycota</taxon>
        <taxon>Mucoromycotina</taxon>
        <taxon>Mucoromycetes</taxon>
        <taxon>Mucorales</taxon>
        <taxon>Lichtheimiaceae</taxon>
        <taxon>Lichtheimia</taxon>
    </lineage>
</organism>
<sequence>MIDNSDTEIKAIKASYGDDAKIFLCHWHILRAWRKNVVYKVRPEAGNKANQDQVKEHRKVALDHMIAIMDARTVAEYNDSLRKFKTWAWNNREKWDSGELVTYFEEEYIPKKKTWCRAYRKENYRMDTNNYVESWHRCLKNVYIPTLKKERLDVLVYVLWTAVLGDLMTAHVCVSNGLQKRVWTQSEKARKKEADAIPEEEAEDLLLQVAVKRILVRSFTNPRTKYTIIVDDKSNVMERCSCPDYRNSKGICKHMFLVFRLEMINLPHQATRIDKGKAPARSVPSASTPNTREVELKGAIAKFHSIMQSINNHASRVNVRNYDETKARYINQVNQKLESVFSLLKEHDNANASLNGHQRRV</sequence>
<evidence type="ECO:0000313" key="3">
    <source>
        <dbReference type="EMBL" id="KAJ8651299.1"/>
    </source>
</evidence>
<reference evidence="3 4" key="1">
    <citation type="submission" date="2023-03" db="EMBL/GenBank/DDBJ databases">
        <title>Genome sequence of Lichtheimia ornata CBS 291.66.</title>
        <authorList>
            <person name="Mohabir J.T."/>
            <person name="Shea T.P."/>
            <person name="Kurbessoian T."/>
            <person name="Berby B."/>
            <person name="Fontaine J."/>
            <person name="Livny J."/>
            <person name="Gnirke A."/>
            <person name="Stajich J.E."/>
            <person name="Cuomo C.A."/>
        </authorList>
    </citation>
    <scope>NUCLEOTIDE SEQUENCE [LARGE SCALE GENOMIC DNA]</scope>
    <source>
        <strain evidence="3">CBS 291.66</strain>
    </source>
</reference>